<accession>A0ABM9ABM0</accession>
<evidence type="ECO:0000256" key="5">
    <source>
        <dbReference type="ARBA" id="ARBA00022927"/>
    </source>
</evidence>
<evidence type="ECO:0000256" key="9">
    <source>
        <dbReference type="SAM" id="Phobius"/>
    </source>
</evidence>
<evidence type="ECO:0000256" key="1">
    <source>
        <dbReference type="ARBA" id="ARBA00004651"/>
    </source>
</evidence>
<reference evidence="11" key="1">
    <citation type="submission" date="2021-12" db="EMBL/GenBank/DDBJ databases">
        <authorList>
            <person name="Rodrigo-Torres L."/>
            <person name="Arahal R. D."/>
            <person name="Lucena T."/>
        </authorList>
    </citation>
    <scope>NUCLEOTIDE SEQUENCE</scope>
    <source>
        <strain evidence="11">CECT 8267</strain>
    </source>
</reference>
<name>A0ABM9ABM0_9GAMM</name>
<comment type="caution">
    <text evidence="11">The sequence shown here is derived from an EMBL/GenBank/DDBJ whole genome shotgun (WGS) entry which is preliminary data.</text>
</comment>
<dbReference type="Proteomes" id="UP000838100">
    <property type="component" value="Unassembled WGS sequence"/>
</dbReference>
<dbReference type="RefSeq" id="WP_237443285.1">
    <property type="nucleotide sequence ID" value="NZ_CAKLPX010000001.1"/>
</dbReference>
<dbReference type="PANTHER" id="PTHR30625">
    <property type="entry name" value="PROTEIN TOLQ"/>
    <property type="match status" value="1"/>
</dbReference>
<feature type="transmembrane region" description="Helical" evidence="9">
    <location>
        <begin position="12"/>
        <end position="35"/>
    </location>
</feature>
<feature type="transmembrane region" description="Helical" evidence="9">
    <location>
        <begin position="101"/>
        <end position="126"/>
    </location>
</feature>
<dbReference type="EMBL" id="CAKLPX010000001">
    <property type="protein sequence ID" value="CAH0990605.1"/>
    <property type="molecule type" value="Genomic_DNA"/>
</dbReference>
<dbReference type="InterPro" id="IPR002898">
    <property type="entry name" value="MotA_ExbB_proton_chnl"/>
</dbReference>
<evidence type="ECO:0000256" key="2">
    <source>
        <dbReference type="ARBA" id="ARBA00022448"/>
    </source>
</evidence>
<keyword evidence="4 9" id="KW-0812">Transmembrane</keyword>
<dbReference type="InterPro" id="IPR050790">
    <property type="entry name" value="ExbB/TolQ_transport"/>
</dbReference>
<protein>
    <submittedName>
        <fullName evidence="11">Tol-Pal system protein TolQ</fullName>
    </submittedName>
</protein>
<evidence type="ECO:0000256" key="4">
    <source>
        <dbReference type="ARBA" id="ARBA00022692"/>
    </source>
</evidence>
<evidence type="ECO:0000256" key="3">
    <source>
        <dbReference type="ARBA" id="ARBA00022475"/>
    </source>
</evidence>
<organism evidence="11 12">
    <name type="scientific">Sinobacterium norvegicum</name>
    <dbReference type="NCBI Taxonomy" id="1641715"/>
    <lineage>
        <taxon>Bacteria</taxon>
        <taxon>Pseudomonadati</taxon>
        <taxon>Pseudomonadota</taxon>
        <taxon>Gammaproteobacteria</taxon>
        <taxon>Cellvibrionales</taxon>
        <taxon>Spongiibacteraceae</taxon>
        <taxon>Sinobacterium</taxon>
    </lineage>
</organism>
<evidence type="ECO:0000313" key="11">
    <source>
        <dbReference type="EMBL" id="CAH0990605.1"/>
    </source>
</evidence>
<proteinExistence type="inferred from homology"/>
<feature type="domain" description="MotA/TolQ/ExbB proton channel" evidence="10">
    <location>
        <begin position="58"/>
        <end position="180"/>
    </location>
</feature>
<comment type="similarity">
    <text evidence="8">Belongs to the exbB/tolQ family.</text>
</comment>
<evidence type="ECO:0000313" key="12">
    <source>
        <dbReference type="Proteomes" id="UP000838100"/>
    </source>
</evidence>
<feature type="transmembrane region" description="Helical" evidence="9">
    <location>
        <begin position="146"/>
        <end position="168"/>
    </location>
</feature>
<keyword evidence="2 8" id="KW-0813">Transport</keyword>
<evidence type="ECO:0000259" key="10">
    <source>
        <dbReference type="Pfam" id="PF01618"/>
    </source>
</evidence>
<keyword evidence="3" id="KW-1003">Cell membrane</keyword>
<evidence type="ECO:0000256" key="7">
    <source>
        <dbReference type="ARBA" id="ARBA00023136"/>
    </source>
</evidence>
<keyword evidence="5 8" id="KW-0653">Protein transport</keyword>
<gene>
    <name evidence="11" type="primary">tolQ_2</name>
    <name evidence="11" type="ORF">SIN8267_00699</name>
</gene>
<evidence type="ECO:0000256" key="8">
    <source>
        <dbReference type="RuleBase" id="RU004057"/>
    </source>
</evidence>
<comment type="subcellular location">
    <subcellularLocation>
        <location evidence="1">Cell membrane</location>
        <topology evidence="1">Multi-pass membrane protein</topology>
    </subcellularLocation>
    <subcellularLocation>
        <location evidence="8">Membrane</location>
        <topology evidence="8">Multi-pass membrane protein</topology>
    </subcellularLocation>
</comment>
<keyword evidence="12" id="KW-1185">Reference proteome</keyword>
<evidence type="ECO:0000256" key="6">
    <source>
        <dbReference type="ARBA" id="ARBA00022989"/>
    </source>
</evidence>
<dbReference type="Pfam" id="PF01618">
    <property type="entry name" value="MotA_ExbB"/>
    <property type="match status" value="1"/>
</dbReference>
<dbReference type="PANTHER" id="PTHR30625:SF15">
    <property type="entry name" value="BIOPOLYMER TRANSPORT PROTEIN EXBB"/>
    <property type="match status" value="1"/>
</dbReference>
<sequence length="200" mass="21651">MPLYQHLHDQLGYLTLPLLLCSLLALALIIEKVFVLTLQSLKKTKVTASAAAFSNQKQPPLVAKGLGLLAIHGQEKKSMREEVAAIWLNAQRRKLSSGIRLLQVIALLTPLLGLLGTVLGLIQVFSDLGDHQGPIEPSLLADGLGLAMYTTAAGLIIALPALAGAHGFQIWIDRIINRAEHTMNQVNLLMDGVDMDKCHD</sequence>
<keyword evidence="6 9" id="KW-1133">Transmembrane helix</keyword>
<keyword evidence="7 9" id="KW-0472">Membrane</keyword>